<dbReference type="InterPro" id="IPR016181">
    <property type="entry name" value="Acyl_CoA_acyltransferase"/>
</dbReference>
<dbReference type="InterPro" id="IPR000182">
    <property type="entry name" value="GNAT_dom"/>
</dbReference>
<evidence type="ECO:0000313" key="5">
    <source>
        <dbReference type="Proteomes" id="UP000257144"/>
    </source>
</evidence>
<keyword evidence="1 4" id="KW-0808">Transferase</keyword>
<organism evidence="4 5">
    <name type="scientific">Neobacillus piezotolerans</name>
    <dbReference type="NCBI Taxonomy" id="2259171"/>
    <lineage>
        <taxon>Bacteria</taxon>
        <taxon>Bacillati</taxon>
        <taxon>Bacillota</taxon>
        <taxon>Bacilli</taxon>
        <taxon>Bacillales</taxon>
        <taxon>Bacillaceae</taxon>
        <taxon>Neobacillus</taxon>
    </lineage>
</organism>
<feature type="domain" description="N-acetyltransferase" evidence="3">
    <location>
        <begin position="3"/>
        <end position="176"/>
    </location>
</feature>
<dbReference type="RefSeq" id="WP_115453386.1">
    <property type="nucleotide sequence ID" value="NZ_QNQT01000009.1"/>
</dbReference>
<keyword evidence="5" id="KW-1185">Reference proteome</keyword>
<dbReference type="CDD" id="cd04301">
    <property type="entry name" value="NAT_SF"/>
    <property type="match status" value="1"/>
</dbReference>
<sequence length="176" mass="20055">MDIDIRRPKYADAPELHLLFRTVISDTYIKEGIGELVDDMEDEIQTKEAYLKKDFSSNGEERHFLVASKGGRIVGTIEFGPASSLILECTHGALSGLMEVGTVFVHPEFQQRGIGSLLLSSIFRELGNRGIDECCLDSGYRTAQKIWKKRFGEPEYVLKDFWGKGFDHMIWKIHIR</sequence>
<reference evidence="4 5" key="1">
    <citation type="submission" date="2018-07" db="EMBL/GenBank/DDBJ databases">
        <title>Bacillus sp. YLB-04 draft genome sequence.</title>
        <authorList>
            <person name="Yu L."/>
            <person name="Tang X."/>
        </authorList>
    </citation>
    <scope>NUCLEOTIDE SEQUENCE [LARGE SCALE GENOMIC DNA]</scope>
    <source>
        <strain evidence="4 5">YLB-04</strain>
    </source>
</reference>
<dbReference type="Gene3D" id="3.40.630.30">
    <property type="match status" value="1"/>
</dbReference>
<name>A0A3D8GMV6_9BACI</name>
<dbReference type="PANTHER" id="PTHR43877">
    <property type="entry name" value="AMINOALKYLPHOSPHONATE N-ACETYLTRANSFERASE-RELATED-RELATED"/>
    <property type="match status" value="1"/>
</dbReference>
<dbReference type="OrthoDB" id="1895809at2"/>
<comment type="caution">
    <text evidence="4">The sequence shown here is derived from an EMBL/GenBank/DDBJ whole genome shotgun (WGS) entry which is preliminary data.</text>
</comment>
<gene>
    <name evidence="4" type="ORF">DRW41_17885</name>
</gene>
<dbReference type="InterPro" id="IPR050832">
    <property type="entry name" value="Bact_Acetyltransf"/>
</dbReference>
<evidence type="ECO:0000256" key="1">
    <source>
        <dbReference type="ARBA" id="ARBA00022679"/>
    </source>
</evidence>
<dbReference type="Proteomes" id="UP000257144">
    <property type="component" value="Unassembled WGS sequence"/>
</dbReference>
<evidence type="ECO:0000313" key="4">
    <source>
        <dbReference type="EMBL" id="RDU35602.1"/>
    </source>
</evidence>
<evidence type="ECO:0000256" key="2">
    <source>
        <dbReference type="ARBA" id="ARBA00023315"/>
    </source>
</evidence>
<keyword evidence="2" id="KW-0012">Acyltransferase</keyword>
<dbReference type="PROSITE" id="PS51186">
    <property type="entry name" value="GNAT"/>
    <property type="match status" value="1"/>
</dbReference>
<dbReference type="Pfam" id="PF00583">
    <property type="entry name" value="Acetyltransf_1"/>
    <property type="match status" value="1"/>
</dbReference>
<proteinExistence type="predicted"/>
<accession>A0A3D8GMV6</accession>
<dbReference type="SUPFAM" id="SSF55729">
    <property type="entry name" value="Acyl-CoA N-acyltransferases (Nat)"/>
    <property type="match status" value="1"/>
</dbReference>
<dbReference type="EMBL" id="QNQT01000009">
    <property type="protein sequence ID" value="RDU35602.1"/>
    <property type="molecule type" value="Genomic_DNA"/>
</dbReference>
<dbReference type="GO" id="GO:0016747">
    <property type="term" value="F:acyltransferase activity, transferring groups other than amino-acyl groups"/>
    <property type="evidence" value="ECO:0007669"/>
    <property type="project" value="InterPro"/>
</dbReference>
<protein>
    <submittedName>
        <fullName evidence="4">GNAT family N-acetyltransferase</fullName>
    </submittedName>
</protein>
<dbReference type="AlphaFoldDB" id="A0A3D8GMV6"/>
<evidence type="ECO:0000259" key="3">
    <source>
        <dbReference type="PROSITE" id="PS51186"/>
    </source>
</evidence>